<dbReference type="RefSeq" id="WP_123804078.1">
    <property type="nucleotide sequence ID" value="NZ_RPFL01000010.1"/>
</dbReference>
<gene>
    <name evidence="3" type="ORF">EGK74_04940</name>
</gene>
<evidence type="ECO:0008006" key="5">
    <source>
        <dbReference type="Google" id="ProtNLM"/>
    </source>
</evidence>
<dbReference type="GO" id="GO:0005576">
    <property type="term" value="C:extracellular region"/>
    <property type="evidence" value="ECO:0007669"/>
    <property type="project" value="UniProtKB-SubCell"/>
</dbReference>
<comment type="subcellular location">
    <subcellularLocation>
        <location evidence="1">Secreted</location>
    </subcellularLocation>
</comment>
<dbReference type="GO" id="GO:0005509">
    <property type="term" value="F:calcium ion binding"/>
    <property type="evidence" value="ECO:0007669"/>
    <property type="project" value="InterPro"/>
</dbReference>
<evidence type="ECO:0000313" key="4">
    <source>
        <dbReference type="Proteomes" id="UP000272412"/>
    </source>
</evidence>
<dbReference type="OrthoDB" id="8603460at2"/>
<dbReference type="SUPFAM" id="SSF51120">
    <property type="entry name" value="beta-Roll"/>
    <property type="match status" value="3"/>
</dbReference>
<dbReference type="EMBL" id="RPFL01000010">
    <property type="protein sequence ID" value="RPD89005.1"/>
    <property type="molecule type" value="Genomic_DNA"/>
</dbReference>
<dbReference type="Pfam" id="PF00353">
    <property type="entry name" value="HemolysinCabind"/>
    <property type="match status" value="4"/>
</dbReference>
<dbReference type="PROSITE" id="PS00330">
    <property type="entry name" value="HEMOLYSIN_CALCIUM"/>
    <property type="match status" value="2"/>
</dbReference>
<dbReference type="AlphaFoldDB" id="A0A3N4N0Y0"/>
<dbReference type="InterPro" id="IPR011049">
    <property type="entry name" value="Serralysin-like_metalloprot_C"/>
</dbReference>
<proteinExistence type="predicted"/>
<reference evidence="3 4" key="1">
    <citation type="submission" date="2018-11" db="EMBL/GenBank/DDBJ databases">
        <title>Neisseria weixii sp. nov. isolated from the rectal contents of plateau pika (Ochotona cruzoniae).</title>
        <authorList>
            <person name="Zhang G."/>
        </authorList>
    </citation>
    <scope>NUCLEOTIDE SEQUENCE [LARGE SCALE GENOMIC DNA]</scope>
    <source>
        <strain evidence="3 4">10009</strain>
    </source>
</reference>
<dbReference type="PRINTS" id="PR00313">
    <property type="entry name" value="CABNDNGRPT"/>
</dbReference>
<comment type="caution">
    <text evidence="3">The sequence shown here is derived from an EMBL/GenBank/DDBJ whole genome shotgun (WGS) entry which is preliminary data.</text>
</comment>
<keyword evidence="4" id="KW-1185">Reference proteome</keyword>
<accession>A0A3N4N0Y0</accession>
<dbReference type="InterPro" id="IPR018511">
    <property type="entry name" value="Hemolysin-typ_Ca-bd_CS"/>
</dbReference>
<dbReference type="InterPro" id="IPR050557">
    <property type="entry name" value="RTX_toxin/Mannuronan_C5-epim"/>
</dbReference>
<evidence type="ECO:0000313" key="3">
    <source>
        <dbReference type="EMBL" id="RPD89005.1"/>
    </source>
</evidence>
<dbReference type="PANTHER" id="PTHR38340:SF1">
    <property type="entry name" value="S-LAYER PROTEIN"/>
    <property type="match status" value="1"/>
</dbReference>
<keyword evidence="2" id="KW-0964">Secreted</keyword>
<protein>
    <recommendedName>
        <fullName evidence="5">Calcium-binding protein</fullName>
    </recommendedName>
</protein>
<sequence length="599" mass="63347">METNQQLLAAQNLIQHFEGTAADDAYYVKPIQDTIKEQANGGYDTVYSDVSYVLPTHVEALVLNGSANIYGSGNNSGNMLAGNEGKNRLNGGHGNDEIFGNHGNDVLNGGEGHDKLYGGTGNDVLNGQTSNDELYGGLGSDTYLFQANSGKDFLSDREGNNTVRFAAGVSPEGIRIESRLDSGGNTGWILHFDEQNALIIANQYTASSNKPAVADFVFNSKTYSHTELAALHGVALPSAHVAEKGQTIEGTQQNDVLTGTAGHDKIYGLAGDDTLYGLDGDDLLDGGSGIDVMHGGLGNDTYVVEGVKDQVIESEGEGIDTIQASVSYTLSRNVENLMLIGSANIFGAGNSSDNVLVGNISSYTADEMARLYDLPYGVVTQSEGPNGEVVYTGSNRDDIIEFSEVDFNSDQVIINTFVGSDSIRVGTFAGSHINYTIDSGEGDDKIGFLSGNVTINAADGYGRIETGEGYDVITGGKGNDEIFDLYGETLVNFGRGDGKDSLNLDLNSENEMLHFTGGLTLSDLTLTTTTQGVSTSWIVGIKGSNDSVTIAQYEDGILNVNDQPGTGVDRFTFENGQSYSAAEFSAALCQLEQNNTAVI</sequence>
<name>A0A3N4N0Y0_9NEIS</name>
<organism evidence="3 4">
    <name type="scientific">Neisseria weixii</name>
    <dbReference type="NCBI Taxonomy" id="1853276"/>
    <lineage>
        <taxon>Bacteria</taxon>
        <taxon>Pseudomonadati</taxon>
        <taxon>Pseudomonadota</taxon>
        <taxon>Betaproteobacteria</taxon>
        <taxon>Neisseriales</taxon>
        <taxon>Neisseriaceae</taxon>
        <taxon>Neisseria</taxon>
    </lineage>
</organism>
<dbReference type="Proteomes" id="UP000272412">
    <property type="component" value="Unassembled WGS sequence"/>
</dbReference>
<dbReference type="Gene3D" id="2.150.10.10">
    <property type="entry name" value="Serralysin-like metalloprotease, C-terminal"/>
    <property type="match status" value="1"/>
</dbReference>
<dbReference type="InterPro" id="IPR001343">
    <property type="entry name" value="Hemolysn_Ca-bd"/>
</dbReference>
<evidence type="ECO:0000256" key="2">
    <source>
        <dbReference type="ARBA" id="ARBA00022525"/>
    </source>
</evidence>
<evidence type="ECO:0000256" key="1">
    <source>
        <dbReference type="ARBA" id="ARBA00004613"/>
    </source>
</evidence>
<dbReference type="PANTHER" id="PTHR38340">
    <property type="entry name" value="S-LAYER PROTEIN"/>
    <property type="match status" value="1"/>
</dbReference>